<reference evidence="2 3" key="1">
    <citation type="journal article" date="2015" name="Genome Announc.">
        <title>Genome sequence and annotation of Trichoderma parareesei, the ancestor of the cellulase producer Trichoderma reesei.</title>
        <authorList>
            <person name="Yang D."/>
            <person name="Pomraning K."/>
            <person name="Kopchinskiy A."/>
            <person name="Karimi Aghcheh R."/>
            <person name="Atanasova L."/>
            <person name="Chenthamara K."/>
            <person name="Baker S.E."/>
            <person name="Zhang R."/>
            <person name="Shen Q."/>
            <person name="Freitag M."/>
            <person name="Kubicek C.P."/>
            <person name="Druzhinina I.S."/>
        </authorList>
    </citation>
    <scope>NUCLEOTIDE SEQUENCE [LARGE SCALE GENOMIC DNA]</scope>
    <source>
        <strain evidence="2 3">CBS 125925</strain>
    </source>
</reference>
<dbReference type="Pfam" id="PF00561">
    <property type="entry name" value="Abhydrolase_1"/>
    <property type="match status" value="1"/>
</dbReference>
<protein>
    <submittedName>
        <fullName evidence="2">Alpha/beta hydrolase</fullName>
    </submittedName>
</protein>
<keyword evidence="2" id="KW-0378">Hydrolase</keyword>
<feature type="domain" description="AB hydrolase-1" evidence="1">
    <location>
        <begin position="73"/>
        <end position="194"/>
    </location>
</feature>
<dbReference type="PANTHER" id="PTHR43194">
    <property type="entry name" value="HYDROLASE ALPHA/BETA FOLD FAMILY"/>
    <property type="match status" value="1"/>
</dbReference>
<organism evidence="2 3">
    <name type="scientific">Trichoderma parareesei</name>
    <name type="common">Filamentous fungus</name>
    <dbReference type="NCBI Taxonomy" id="858221"/>
    <lineage>
        <taxon>Eukaryota</taxon>
        <taxon>Fungi</taxon>
        <taxon>Dikarya</taxon>
        <taxon>Ascomycota</taxon>
        <taxon>Pezizomycotina</taxon>
        <taxon>Sordariomycetes</taxon>
        <taxon>Hypocreomycetidae</taxon>
        <taxon>Hypocreales</taxon>
        <taxon>Hypocreaceae</taxon>
        <taxon>Trichoderma</taxon>
    </lineage>
</organism>
<dbReference type="InterPro" id="IPR029058">
    <property type="entry name" value="AB_hydrolase_fold"/>
</dbReference>
<evidence type="ECO:0000313" key="3">
    <source>
        <dbReference type="Proteomes" id="UP000219286"/>
    </source>
</evidence>
<dbReference type="OrthoDB" id="408373at2759"/>
<dbReference type="EMBL" id="LFMI01000178">
    <property type="protein sequence ID" value="OTA01076.1"/>
    <property type="molecule type" value="Genomic_DNA"/>
</dbReference>
<dbReference type="SUPFAM" id="SSF53474">
    <property type="entry name" value="alpha/beta-Hydrolases"/>
    <property type="match status" value="1"/>
</dbReference>
<dbReference type="Gene3D" id="3.40.50.1820">
    <property type="entry name" value="alpha/beta hydrolase"/>
    <property type="match status" value="1"/>
</dbReference>
<comment type="caution">
    <text evidence="2">The sequence shown here is derived from an EMBL/GenBank/DDBJ whole genome shotgun (WGS) entry which is preliminary data.</text>
</comment>
<dbReference type="PANTHER" id="PTHR43194:SF2">
    <property type="entry name" value="PEROXISOMAL MEMBRANE PROTEIN LPX1"/>
    <property type="match status" value="1"/>
</dbReference>
<dbReference type="PRINTS" id="PR00111">
    <property type="entry name" value="ABHYDROLASE"/>
</dbReference>
<accession>A0A2H2ZFP1</accession>
<evidence type="ECO:0000313" key="2">
    <source>
        <dbReference type="EMBL" id="OTA01076.1"/>
    </source>
</evidence>
<dbReference type="AlphaFoldDB" id="A0A2H2ZFP1"/>
<gene>
    <name evidence="2" type="ORF">A9Z42_0014130</name>
</gene>
<sequence>MADPLVVLPRPGASSSETPHIIPAPSESAFVAAFGQILPQASFLKTRNGNIAFYELSPSSIVPGQTPSPISRVLFVHGIQTCAIGLQPLASTLSTRFPGAKCVLVDLWGHGLTDTPFVAHDAALAHDLLESVMAHIGWEDAHFVGFSLGGSMTASFAAARPERVASLTLIAPAGFVRQSQFNETQKGYLRGGEAIEEQAKAWILEFLEGGDLVVPSDWKERVERGEVVAEAVRQWQMKHHQGHVASVVAMFRDAGVLDRDEEFAKVAKTGIKSLCILGQLDDIVSEQDLHSIGMQNTVLVPQAGHAVVREKVPEVAGLIEDFWKKLG</sequence>
<proteinExistence type="predicted"/>
<keyword evidence="3" id="KW-1185">Reference proteome</keyword>
<dbReference type="Proteomes" id="UP000219286">
    <property type="component" value="Unassembled WGS sequence"/>
</dbReference>
<name>A0A2H2ZFP1_TRIPA</name>
<evidence type="ECO:0000259" key="1">
    <source>
        <dbReference type="Pfam" id="PF00561"/>
    </source>
</evidence>
<dbReference type="GO" id="GO:0016787">
    <property type="term" value="F:hydrolase activity"/>
    <property type="evidence" value="ECO:0007669"/>
    <property type="project" value="UniProtKB-KW"/>
</dbReference>
<dbReference type="InterPro" id="IPR000073">
    <property type="entry name" value="AB_hydrolase_1"/>
</dbReference>
<dbReference type="InterPro" id="IPR050228">
    <property type="entry name" value="Carboxylesterase_BioH"/>
</dbReference>